<sequence>MAERSGDAQLGRFNAQVEVQRAAVDLLAAQHKSFLVDLISAAKDNGLVPDQQFVYSGVLGSKKATYKLERAIVLGAETGRGYFLLQEDATIVSTASKAVYRVDKELNRPLWARPKTRLKVESRQFDARRKCDIEGAEYIKWAQVAARELLKLLEKVPFTLEF</sequence>
<organism evidence="1 2">
    <name type="scientific">Candidatus Azambacteria bacterium GW2011_GWA1_44_9</name>
    <dbReference type="NCBI Taxonomy" id="1618610"/>
    <lineage>
        <taxon>Bacteria</taxon>
        <taxon>Candidatus Azamiibacteriota</taxon>
    </lineage>
</organism>
<reference evidence="1 2" key="1">
    <citation type="journal article" date="2015" name="Nature">
        <title>rRNA introns, odd ribosomes, and small enigmatic genomes across a large radiation of phyla.</title>
        <authorList>
            <person name="Brown C.T."/>
            <person name="Hug L.A."/>
            <person name="Thomas B.C."/>
            <person name="Sharon I."/>
            <person name="Castelle C.J."/>
            <person name="Singh A."/>
            <person name="Wilkins M.J."/>
            <person name="Williams K.H."/>
            <person name="Banfield J.F."/>
        </authorList>
    </citation>
    <scope>NUCLEOTIDE SEQUENCE [LARGE SCALE GENOMIC DNA]</scope>
</reference>
<dbReference type="AlphaFoldDB" id="A0A0G1KB62"/>
<evidence type="ECO:0000313" key="2">
    <source>
        <dbReference type="Proteomes" id="UP000034595"/>
    </source>
</evidence>
<dbReference type="EMBL" id="LCJQ01000025">
    <property type="protein sequence ID" value="KKT80783.1"/>
    <property type="molecule type" value="Genomic_DNA"/>
</dbReference>
<proteinExistence type="predicted"/>
<protein>
    <submittedName>
        <fullName evidence="1">Uncharacterized protein</fullName>
    </submittedName>
</protein>
<gene>
    <name evidence="1" type="ORF">UW78_C0025G0008</name>
</gene>
<comment type="caution">
    <text evidence="1">The sequence shown here is derived from an EMBL/GenBank/DDBJ whole genome shotgun (WGS) entry which is preliminary data.</text>
</comment>
<name>A0A0G1KB62_9BACT</name>
<evidence type="ECO:0000313" key="1">
    <source>
        <dbReference type="EMBL" id="KKT80783.1"/>
    </source>
</evidence>
<dbReference type="Proteomes" id="UP000034595">
    <property type="component" value="Unassembled WGS sequence"/>
</dbReference>
<accession>A0A0G1KB62</accession>